<gene>
    <name evidence="2" type="ORF">NMOB1V02_LOCUS1837</name>
</gene>
<accession>A0A7R9BG54</accession>
<dbReference type="OrthoDB" id="1597724at2759"/>
<dbReference type="InterPro" id="IPR052986">
    <property type="entry name" value="VLIG_GTPase"/>
</dbReference>
<dbReference type="Proteomes" id="UP000678499">
    <property type="component" value="Unassembled WGS sequence"/>
</dbReference>
<evidence type="ECO:0000313" key="3">
    <source>
        <dbReference type="Proteomes" id="UP000678499"/>
    </source>
</evidence>
<dbReference type="EMBL" id="CAJPEX010000193">
    <property type="protein sequence ID" value="CAG0914129.1"/>
    <property type="molecule type" value="Genomic_DNA"/>
</dbReference>
<evidence type="ECO:0000313" key="2">
    <source>
        <dbReference type="EMBL" id="CAD7273977.1"/>
    </source>
</evidence>
<protein>
    <recommendedName>
        <fullName evidence="1">VLIG-type G domain-containing protein</fullName>
    </recommendedName>
</protein>
<dbReference type="GO" id="GO:0005525">
    <property type="term" value="F:GTP binding"/>
    <property type="evidence" value="ECO:0007669"/>
    <property type="project" value="InterPro"/>
</dbReference>
<dbReference type="EMBL" id="OA882230">
    <property type="protein sequence ID" value="CAD7273977.1"/>
    <property type="molecule type" value="Genomic_DNA"/>
</dbReference>
<reference evidence="2" key="1">
    <citation type="submission" date="2020-11" db="EMBL/GenBank/DDBJ databases">
        <authorList>
            <person name="Tran Van P."/>
        </authorList>
    </citation>
    <scope>NUCLEOTIDE SEQUENCE</scope>
</reference>
<organism evidence="2">
    <name type="scientific">Notodromas monacha</name>
    <dbReference type="NCBI Taxonomy" id="399045"/>
    <lineage>
        <taxon>Eukaryota</taxon>
        <taxon>Metazoa</taxon>
        <taxon>Ecdysozoa</taxon>
        <taxon>Arthropoda</taxon>
        <taxon>Crustacea</taxon>
        <taxon>Oligostraca</taxon>
        <taxon>Ostracoda</taxon>
        <taxon>Podocopa</taxon>
        <taxon>Podocopida</taxon>
        <taxon>Cypridocopina</taxon>
        <taxon>Cypridoidea</taxon>
        <taxon>Cyprididae</taxon>
        <taxon>Notodromas</taxon>
    </lineage>
</organism>
<dbReference type="AlphaFoldDB" id="A0A7R9BG54"/>
<name>A0A7R9BG54_9CRUS</name>
<feature type="domain" description="VLIG-type G" evidence="1">
    <location>
        <begin position="1"/>
        <end position="257"/>
    </location>
</feature>
<dbReference type="Pfam" id="PF25683">
    <property type="entry name" value="URGCP_GTPase"/>
    <property type="match status" value="1"/>
</dbReference>
<dbReference type="PROSITE" id="PS51717">
    <property type="entry name" value="G_VLIG"/>
    <property type="match status" value="1"/>
</dbReference>
<evidence type="ECO:0000259" key="1">
    <source>
        <dbReference type="PROSITE" id="PS51717"/>
    </source>
</evidence>
<dbReference type="PANTHER" id="PTHR14819:SF25">
    <property type="entry name" value="CHROMOSOME UNDETERMINED SCAFFOLD_52, WHOLE GENOME SHOTGUN SEQUENCE"/>
    <property type="match status" value="1"/>
</dbReference>
<sequence length="1046" mass="118167">MILVTRLFGCPDNRVTKLQFGGLGIGKAKNCPGWRLDQLGLDNQQVRDHQLTDRRLTGHRIQNKRPALILTSYVVCVFSYLVILDTEGLNSPEDADLADGSKRKDNEMATFDIGIAQKTICNVRGEDLADLQSVLGMAAHAFIRMNKIKLSPSLCIALEEAHQNLMTQLDKSVIVSCSEDGKGSKEEKRFDDVVKFDMNSDIYSFPPLYTSTTNGVMFNISLRYGQAAAKLKSDVVKDIAKRPWGFAEFIQHIEQLWKFILQESHSFNFHNVFQLAVYNAMDRILGDIKLTMDEEFAKVVQDCKMLLHSSSDFLKENVSIAGKSVDEKFEELMASVTLDRLTKLIDESHVSFNWESEPWPERLQCDLRLHLQERKLSAQAAIRATELEIESNAERDRNIGKLLNNFNRTLESKGLLKPKNNARALTITDTQALRTEFDLFWEREILPKATFLPPEPTRDGIWQNMMEALEDNCLSGVIQRKIAGWILEVLRQHRLADAGKVDGKAVLNYLMSDFKKVVENDSSDEDGETQQTVVAPVRPVEVPRTAELVADWISNKDLKMPIRKIVKFVAESKQAEAKTSQIPELILSTCYAVSGEFFNAAQRDRDQQLRRIEETHESQWLKFLGIITAYQEDQTNAQVFLVALGKALKYEVGRYASHLLVQRLRASPEMQNKHSLHRKLLQYLAETDFVLKSVLNFINNPHALRTEFLGVVVKREINANDGSVKKFCVDYLEKKKQDVSRWVIDVLRTAAENEGLPENGKFTLLEAVRLFNSCQILGTHMNGAVGFDLTEVKSIEDFAGKVGKGLDDLVNDVMTEMQSSDGLLGWWRLDDDPVAQLSERLHGCKEKCPICGVEKFSVDWQKTSVDLRQQSAYHRLGNTALCSMGRVWVKFAAVELAALQLATVATDHSLNQCNGKWLQFMLQVVIAAGNPNHLRMGHKHMSSSHPPIYVSAPILKRRIGRMTCQECVAMSAKVYEATKSTWMKYGSDEANRDNWTMTNNSTTVPAGVDKFWRYFQRLSDCLNCGVLLFQANAPGAAKFLAAPGLR</sequence>
<keyword evidence="3" id="KW-1185">Reference proteome</keyword>
<dbReference type="PANTHER" id="PTHR14819">
    <property type="entry name" value="GTP-BINDING"/>
    <property type="match status" value="1"/>
</dbReference>
<proteinExistence type="predicted"/>
<dbReference type="InterPro" id="IPR030383">
    <property type="entry name" value="G_VLIG_dom"/>
</dbReference>